<proteinExistence type="predicted"/>
<evidence type="ECO:0000313" key="3">
    <source>
        <dbReference type="Proteomes" id="UP001150830"/>
    </source>
</evidence>
<organism evidence="2 3">
    <name type="scientific">Parathalassolituus penaei</name>
    <dbReference type="NCBI Taxonomy" id="2997323"/>
    <lineage>
        <taxon>Bacteria</taxon>
        <taxon>Pseudomonadati</taxon>
        <taxon>Pseudomonadota</taxon>
        <taxon>Gammaproteobacteria</taxon>
        <taxon>Oceanospirillales</taxon>
        <taxon>Oceanospirillaceae</taxon>
        <taxon>Parathalassolituus</taxon>
    </lineage>
</organism>
<protein>
    <submittedName>
        <fullName evidence="2">DUF3301 domain-containing protein</fullName>
    </submittedName>
</protein>
<dbReference type="AlphaFoldDB" id="A0A9X3EK77"/>
<evidence type="ECO:0000313" key="2">
    <source>
        <dbReference type="EMBL" id="MCY0964153.1"/>
    </source>
</evidence>
<reference evidence="2" key="1">
    <citation type="submission" date="2022-11" db="EMBL/GenBank/DDBJ databases">
        <title>Parathalassolutuus dongxingensis gen. nov., sp. nov., a novel member of family Oceanospirillaceae isolated from a coastal shrimp pond in Guangxi, China.</title>
        <authorList>
            <person name="Chen H."/>
        </authorList>
    </citation>
    <scope>NUCLEOTIDE SEQUENCE</scope>
    <source>
        <strain evidence="2">G-43</strain>
    </source>
</reference>
<evidence type="ECO:0000256" key="1">
    <source>
        <dbReference type="SAM" id="Phobius"/>
    </source>
</evidence>
<keyword evidence="3" id="KW-1185">Reference proteome</keyword>
<dbReference type="RefSeq" id="WP_283172372.1">
    <property type="nucleotide sequence ID" value="NZ_JAPNOA010000013.1"/>
</dbReference>
<gene>
    <name evidence="2" type="ORF">OUO13_03060</name>
</gene>
<dbReference type="InterPro" id="IPR021732">
    <property type="entry name" value="DUF3301"/>
</dbReference>
<dbReference type="EMBL" id="JAPNOA010000013">
    <property type="protein sequence ID" value="MCY0964153.1"/>
    <property type="molecule type" value="Genomic_DNA"/>
</dbReference>
<comment type="caution">
    <text evidence="2">The sequence shown here is derived from an EMBL/GenBank/DDBJ whole genome shotgun (WGS) entry which is preliminary data.</text>
</comment>
<keyword evidence="1" id="KW-0472">Membrane</keyword>
<dbReference type="Pfam" id="PF11743">
    <property type="entry name" value="DUF3301"/>
    <property type="match status" value="1"/>
</dbReference>
<dbReference type="Proteomes" id="UP001150830">
    <property type="component" value="Unassembled WGS sequence"/>
</dbReference>
<feature type="transmembrane region" description="Helical" evidence="1">
    <location>
        <begin position="39"/>
        <end position="56"/>
    </location>
</feature>
<keyword evidence="1" id="KW-1133">Transmembrane helix</keyword>
<name>A0A9X3EK77_9GAMM</name>
<sequence length="153" mass="17404">MSFVSIPLATPAGAHYILSGAGAQCCPSLNLPDLHKANIMGWILLIALLLVGWQMWDKQQKARQLALGAVRQRCQQEGVQLLDDTLVIERTWPEKRLGRWQLRRDYGFEFSSTGDHRYRGHLVLWGRKITLLDLQAHRPTAEIIQLASRRHSG</sequence>
<keyword evidence="1" id="KW-0812">Transmembrane</keyword>
<accession>A0A9X3EK77</accession>